<proteinExistence type="predicted"/>
<reference evidence="1" key="1">
    <citation type="submission" date="2021-02" db="EMBL/GenBank/DDBJ databases">
        <authorList>
            <person name="Palmer J.M."/>
        </authorList>
    </citation>
    <scope>NUCLEOTIDE SEQUENCE</scope>
    <source>
        <strain evidence="1">SCRP734</strain>
    </source>
</reference>
<evidence type="ECO:0008006" key="3">
    <source>
        <dbReference type="Google" id="ProtNLM"/>
    </source>
</evidence>
<gene>
    <name evidence="1" type="ORF">PHYPSEUDO_008370</name>
</gene>
<accession>A0A8T1W8E3</accession>
<dbReference type="OrthoDB" id="101269at2759"/>
<evidence type="ECO:0000313" key="1">
    <source>
        <dbReference type="EMBL" id="KAG7390232.1"/>
    </source>
</evidence>
<protein>
    <recommendedName>
        <fullName evidence="3">Crinkler (CRN) family protein</fullName>
    </recommendedName>
</protein>
<name>A0A8T1W8E3_9STRA</name>
<dbReference type="EMBL" id="JAGDFM010000034">
    <property type="protein sequence ID" value="KAG7390232.1"/>
    <property type="molecule type" value="Genomic_DNA"/>
</dbReference>
<dbReference type="Proteomes" id="UP000694044">
    <property type="component" value="Unassembled WGS sequence"/>
</dbReference>
<keyword evidence="2" id="KW-1185">Reference proteome</keyword>
<comment type="caution">
    <text evidence="1">The sequence shown here is derived from an EMBL/GenBank/DDBJ whole genome shotgun (WGS) entry which is preliminary data.</text>
</comment>
<sequence>MARVWFQLVNRNGEPVGPADGVDLRAGAQVLDLRHKVTDPRFGSRCLQAVAASNLKVYKDLEAYCDPEQNLLLADNDVEDLGKSTAAAIIVEVPRVWFQLTDADTGDAFSATRVDWVPLTEERSVQDLGDAVFDKVSRVLPENVIATSLRIYASSAAYDQEDRAPLDSSDSLAGLGKDAGHPLIVEVPRPASFLTKRLADVQLLADEVVKKIKVTEPGGEKNPILMNSQALVVSEDEFQLDKLSAKQESGNPVVMTPGLHSFWQDLGDFPPSYLVRKEEVLLWQLTKSLIPTVRNERIVIVGSPGVGKSCFLMLVGMYLAFVEKKKVLIIRRVKGSGDVDNSVVYLNGEGSFARAQNVTPAQLYEFRDRVKEALVLVDGYSQEELKVPATGLSPFHFLATSCRYDKKFDDRSRLVVLPAWQRDDLLLYARLTDWVVGTGLRKTKRLADSTWPKLVNKQYFYSGGSLREFCKTPNVAKDRMTDACGHVTNGQAFQLVYTFGGDRSKDQVDRVRRHYISDRNNVEHYTRFGNWQVSVDSGHALKLLGKYGSMEKQLEVYKYAQYIGAGFLDATYEQLLHHAVHEAYAKNSPVVLTVHTESEYDEIQLCVPRVECSGEDENECYCRLVDLAAETYWHPDYPFFPFIDAVVMCQATRRGSDETETIVAYLQMTISNEKTFKPERLRRLNEAVDKNPKLVNVKRALVVVGPDPNVCSTFTLHDAPRSEEFMTLVSCFDPRQLDHKYNRGTR</sequence>
<organism evidence="1 2">
    <name type="scientific">Phytophthora pseudosyringae</name>
    <dbReference type="NCBI Taxonomy" id="221518"/>
    <lineage>
        <taxon>Eukaryota</taxon>
        <taxon>Sar</taxon>
        <taxon>Stramenopiles</taxon>
        <taxon>Oomycota</taxon>
        <taxon>Peronosporomycetes</taxon>
        <taxon>Peronosporales</taxon>
        <taxon>Peronosporaceae</taxon>
        <taxon>Phytophthora</taxon>
    </lineage>
</organism>
<dbReference type="AlphaFoldDB" id="A0A8T1W8E3"/>
<evidence type="ECO:0000313" key="2">
    <source>
        <dbReference type="Proteomes" id="UP000694044"/>
    </source>
</evidence>